<protein>
    <submittedName>
        <fullName evidence="1">Uncharacterized protein</fullName>
    </submittedName>
</protein>
<name>F2Q8W5_SALEE</name>
<organism evidence="1">
    <name type="scientific">Salmonella enterica VII</name>
    <dbReference type="NCBI Taxonomy" id="59208"/>
    <lineage>
        <taxon>Bacteria</taxon>
        <taxon>Pseudomonadati</taxon>
        <taxon>Pseudomonadota</taxon>
        <taxon>Gammaproteobacteria</taxon>
        <taxon>Enterobacterales</taxon>
        <taxon>Enterobacteriaceae</taxon>
        <taxon>Salmonella</taxon>
    </lineage>
</organism>
<reference evidence="1" key="1">
    <citation type="submission" date="2009-04" db="EMBL/GenBank/DDBJ databases">
        <title>Novel enterobacterial integrative and conjugative elements (ICEs), including a mobilisable relateive of SPI-7.</title>
        <authorList>
            <person name="Seth-Smith H.M."/>
        </authorList>
    </citation>
    <scope>NUCLEOTIDE SEQUENCE</scope>
    <source>
        <strain evidence="1">SARC16</strain>
    </source>
</reference>
<dbReference type="SUPFAM" id="SSF75169">
    <property type="entry name" value="DsrEFH-like"/>
    <property type="match status" value="1"/>
</dbReference>
<dbReference type="EMBL" id="FN298495">
    <property type="protein sequence ID" value="CAX68057.1"/>
    <property type="molecule type" value="Genomic_DNA"/>
</dbReference>
<dbReference type="InterPro" id="IPR027396">
    <property type="entry name" value="DsrEFH-like"/>
</dbReference>
<dbReference type="Gene3D" id="3.40.1260.10">
    <property type="entry name" value="DsrEFH-like"/>
    <property type="match status" value="1"/>
</dbReference>
<dbReference type="PANTHER" id="PTHR37691">
    <property type="entry name" value="BLR3518 PROTEIN"/>
    <property type="match status" value="1"/>
</dbReference>
<dbReference type="InterPro" id="IPR003787">
    <property type="entry name" value="Sulphur_relay_DsrE/F-like"/>
</dbReference>
<accession>F2Q8W5</accession>
<evidence type="ECO:0000313" key="1">
    <source>
        <dbReference type="EMBL" id="CAX68057.1"/>
    </source>
</evidence>
<gene>
    <name evidence="1" type="ORF">S16_0133</name>
</gene>
<proteinExistence type="predicted"/>
<dbReference type="PANTHER" id="PTHR37691:SF1">
    <property type="entry name" value="BLR3518 PROTEIN"/>
    <property type="match status" value="1"/>
</dbReference>
<dbReference type="Pfam" id="PF02635">
    <property type="entry name" value="DsrE"/>
    <property type="match status" value="1"/>
</dbReference>
<dbReference type="AlphaFoldDB" id="F2Q8W5"/>
<sequence>MSMNIIFHVPELSRSIPCLNNVKNYLKLSLQPEDEVIRIVFNAEAVKSLILGEEGALRWLSLCEEYPYIKLLVCRNSLQGYSLSPDMLINKVEVIPAAVVALVEFQKNGWIYLRP</sequence>